<feature type="domain" description="RDD" evidence="8">
    <location>
        <begin position="35"/>
        <end position="136"/>
    </location>
</feature>
<feature type="region of interest" description="Disordered" evidence="6">
    <location>
        <begin position="1"/>
        <end position="25"/>
    </location>
</feature>
<protein>
    <submittedName>
        <fullName evidence="9">RDD family protein</fullName>
    </submittedName>
</protein>
<dbReference type="PANTHER" id="PTHR36115:SF6">
    <property type="entry name" value="PROLINE-RICH ANTIGEN HOMOLOG"/>
    <property type="match status" value="1"/>
</dbReference>
<dbReference type="Proteomes" id="UP001165586">
    <property type="component" value="Unassembled WGS sequence"/>
</dbReference>
<evidence type="ECO:0000256" key="1">
    <source>
        <dbReference type="ARBA" id="ARBA00004651"/>
    </source>
</evidence>
<comment type="subcellular location">
    <subcellularLocation>
        <location evidence="1">Cell membrane</location>
        <topology evidence="1">Multi-pass membrane protein</topology>
    </subcellularLocation>
</comment>
<dbReference type="RefSeq" id="WP_259538692.1">
    <property type="nucleotide sequence ID" value="NZ_JANLCJ010000003.1"/>
</dbReference>
<evidence type="ECO:0000256" key="6">
    <source>
        <dbReference type="SAM" id="MobiDB-lite"/>
    </source>
</evidence>
<dbReference type="PIRSF" id="PIRSF021697">
    <property type="entry name" value="UCP021697"/>
    <property type="match status" value="1"/>
</dbReference>
<dbReference type="InterPro" id="IPR051791">
    <property type="entry name" value="Pra-immunoreactive"/>
</dbReference>
<reference evidence="9" key="1">
    <citation type="submission" date="2022-08" db="EMBL/GenBank/DDBJ databases">
        <authorList>
            <person name="Deng Y."/>
            <person name="Han X.-F."/>
            <person name="Zhang Y.-Q."/>
        </authorList>
    </citation>
    <scope>NUCLEOTIDE SEQUENCE</scope>
    <source>
        <strain evidence="9">CPCC 203386</strain>
    </source>
</reference>
<evidence type="ECO:0000256" key="3">
    <source>
        <dbReference type="ARBA" id="ARBA00022692"/>
    </source>
</evidence>
<accession>A0ABT2H1N8</accession>
<keyword evidence="3 7" id="KW-0812">Transmembrane</keyword>
<evidence type="ECO:0000256" key="5">
    <source>
        <dbReference type="ARBA" id="ARBA00023136"/>
    </source>
</evidence>
<organism evidence="9 10">
    <name type="scientific">Herbiconiux daphne</name>
    <dbReference type="NCBI Taxonomy" id="2970914"/>
    <lineage>
        <taxon>Bacteria</taxon>
        <taxon>Bacillati</taxon>
        <taxon>Actinomycetota</taxon>
        <taxon>Actinomycetes</taxon>
        <taxon>Micrococcales</taxon>
        <taxon>Microbacteriaceae</taxon>
        <taxon>Herbiconiux</taxon>
    </lineage>
</organism>
<keyword evidence="10" id="KW-1185">Reference proteome</keyword>
<evidence type="ECO:0000256" key="7">
    <source>
        <dbReference type="SAM" id="Phobius"/>
    </source>
</evidence>
<name>A0ABT2H1N8_9MICO</name>
<sequence>MTNRDDQAASARGAAPSQWPGERLGFRREGRGSIARPGRRIAALAIDFAFCYVIYFAFFFGSDWASLVIFVIEQVVLLVTLGGGLGHLLLGLRLVKLDGTYAGWWRPIVRTVLLVLLVPALIWDSDQRGLHDVFAGTVLIKK</sequence>
<dbReference type="Pfam" id="PF06271">
    <property type="entry name" value="RDD"/>
    <property type="match status" value="1"/>
</dbReference>
<keyword evidence="2" id="KW-1003">Cell membrane</keyword>
<dbReference type="PANTHER" id="PTHR36115">
    <property type="entry name" value="PROLINE-RICH ANTIGEN HOMOLOG-RELATED"/>
    <property type="match status" value="1"/>
</dbReference>
<keyword evidence="4 7" id="KW-1133">Transmembrane helix</keyword>
<feature type="transmembrane region" description="Helical" evidence="7">
    <location>
        <begin position="41"/>
        <end position="61"/>
    </location>
</feature>
<evidence type="ECO:0000256" key="4">
    <source>
        <dbReference type="ARBA" id="ARBA00022989"/>
    </source>
</evidence>
<evidence type="ECO:0000259" key="8">
    <source>
        <dbReference type="Pfam" id="PF06271"/>
    </source>
</evidence>
<feature type="transmembrane region" description="Helical" evidence="7">
    <location>
        <begin position="104"/>
        <end position="123"/>
    </location>
</feature>
<keyword evidence="5 7" id="KW-0472">Membrane</keyword>
<dbReference type="EMBL" id="JANLCJ010000003">
    <property type="protein sequence ID" value="MCS5733837.1"/>
    <property type="molecule type" value="Genomic_DNA"/>
</dbReference>
<dbReference type="InterPro" id="IPR010432">
    <property type="entry name" value="RDD"/>
</dbReference>
<comment type="caution">
    <text evidence="9">The sequence shown here is derived from an EMBL/GenBank/DDBJ whole genome shotgun (WGS) entry which is preliminary data.</text>
</comment>
<feature type="transmembrane region" description="Helical" evidence="7">
    <location>
        <begin position="67"/>
        <end position="92"/>
    </location>
</feature>
<evidence type="ECO:0000313" key="10">
    <source>
        <dbReference type="Proteomes" id="UP001165586"/>
    </source>
</evidence>
<proteinExistence type="predicted"/>
<evidence type="ECO:0000256" key="2">
    <source>
        <dbReference type="ARBA" id="ARBA00022475"/>
    </source>
</evidence>
<gene>
    <name evidence="9" type="ORF">N1032_08805</name>
</gene>
<dbReference type="InterPro" id="IPR016795">
    <property type="entry name" value="UCP021697"/>
</dbReference>
<evidence type="ECO:0000313" key="9">
    <source>
        <dbReference type="EMBL" id="MCS5733837.1"/>
    </source>
</evidence>